<feature type="transmembrane region" description="Helical" evidence="1">
    <location>
        <begin position="653"/>
        <end position="675"/>
    </location>
</feature>
<gene>
    <name evidence="3" type="ORF">GCM10009830_40900</name>
</gene>
<feature type="transmembrane region" description="Helical" evidence="1">
    <location>
        <begin position="610"/>
        <end position="633"/>
    </location>
</feature>
<dbReference type="InterPro" id="IPR007111">
    <property type="entry name" value="NACHT_NTPase"/>
</dbReference>
<feature type="transmembrane region" description="Helical" evidence="1">
    <location>
        <begin position="440"/>
        <end position="465"/>
    </location>
</feature>
<dbReference type="EMBL" id="BAAAQF010000021">
    <property type="protein sequence ID" value="GAA1689138.1"/>
    <property type="molecule type" value="Genomic_DNA"/>
</dbReference>
<accession>A0ABN2HJU3</accession>
<name>A0ABN2HJU3_9ACTN</name>
<protein>
    <submittedName>
        <fullName evidence="3">BTAD domain-containing putative transcriptional regulator</fullName>
    </submittedName>
</protein>
<feature type="transmembrane region" description="Helical" evidence="1">
    <location>
        <begin position="521"/>
        <end position="542"/>
    </location>
</feature>
<dbReference type="Pfam" id="PF05729">
    <property type="entry name" value="NACHT"/>
    <property type="match status" value="1"/>
</dbReference>
<organism evidence="3 4">
    <name type="scientific">Glycomyces endophyticus</name>
    <dbReference type="NCBI Taxonomy" id="480996"/>
    <lineage>
        <taxon>Bacteria</taxon>
        <taxon>Bacillati</taxon>
        <taxon>Actinomycetota</taxon>
        <taxon>Actinomycetes</taxon>
        <taxon>Glycomycetales</taxon>
        <taxon>Glycomycetaceae</taxon>
        <taxon>Glycomyces</taxon>
    </lineage>
</organism>
<evidence type="ECO:0000313" key="4">
    <source>
        <dbReference type="Proteomes" id="UP001499851"/>
    </source>
</evidence>
<dbReference type="SMART" id="SM00530">
    <property type="entry name" value="HTH_XRE"/>
    <property type="match status" value="1"/>
</dbReference>
<dbReference type="InterPro" id="IPR001387">
    <property type="entry name" value="Cro/C1-type_HTH"/>
</dbReference>
<dbReference type="SUPFAM" id="SSF52540">
    <property type="entry name" value="P-loop containing nucleoside triphosphate hydrolases"/>
    <property type="match status" value="1"/>
</dbReference>
<dbReference type="Gene3D" id="3.40.50.300">
    <property type="entry name" value="P-loop containing nucleotide triphosphate hydrolases"/>
    <property type="match status" value="1"/>
</dbReference>
<keyword evidence="1" id="KW-1133">Transmembrane helix</keyword>
<dbReference type="InterPro" id="IPR027417">
    <property type="entry name" value="P-loop_NTPase"/>
</dbReference>
<dbReference type="InterPro" id="IPR010982">
    <property type="entry name" value="Lambda_DNA-bd_dom_sf"/>
</dbReference>
<dbReference type="Pfam" id="PF01381">
    <property type="entry name" value="HTH_3"/>
    <property type="match status" value="1"/>
</dbReference>
<keyword evidence="1" id="KW-0812">Transmembrane</keyword>
<dbReference type="SUPFAM" id="SSF47413">
    <property type="entry name" value="lambda repressor-like DNA-binding domains"/>
    <property type="match status" value="1"/>
</dbReference>
<feature type="transmembrane region" description="Helical" evidence="1">
    <location>
        <begin position="562"/>
        <end position="583"/>
    </location>
</feature>
<dbReference type="Gene3D" id="1.10.260.40">
    <property type="entry name" value="lambda repressor-like DNA-binding domains"/>
    <property type="match status" value="1"/>
</dbReference>
<comment type="caution">
    <text evidence="3">The sequence shown here is derived from an EMBL/GenBank/DDBJ whole genome shotgun (WGS) entry which is preliminary data.</text>
</comment>
<feature type="domain" description="HTH cro/C1-type" evidence="2">
    <location>
        <begin position="2"/>
        <end position="51"/>
    </location>
</feature>
<evidence type="ECO:0000256" key="1">
    <source>
        <dbReference type="SAM" id="Phobius"/>
    </source>
</evidence>
<sequence>MRAGLKQQQLADKSGVAVRTIGRYETRAKSVPKPDTVALLAEALDLTPRQYAELSAAAGFPAQEAEPRPRASRVPHRHGDRLVEAAAQLADEVGSRWRREEEQRKVHSAALPVRWRTSEELSDHWENVDPARAEPMDLDADLEQIVDVYRGVPTGRLVVVGRAGSGKTVLAMRLVLGLLEIRETDGAVPVVVGLESWHPDQDFRTWLAARLLRDHPGLGEELPDGTALAAALVEHGLVLPVLDGFDEIAAGLRSDALGRLDDASRMPLVLTSRADEYREAATAVKPLTGAPCIELADLAPADLAGYLRRTARKTAQGVPLWQPVIDAMREPRTPAGETAAAVLATPLMLVLARTVYGGTANRDPAELLSTADLPTPEAVEAHLMAQLVPAAYRTPIEGRGFDPARARHWLGRLARHLDRLGRHDLAWWELGASLPRGVRALLMALTIGALFTAVDLALVVVRFGFDPLTALATVAVDFGAGAAFGVAHGLLAGRRDTALAPSGMRISLRGPWRRRNLKRRFMIGFAGGFLLGAVSIGVRDIVQGIVYGAGPFDVSALVAFDVPAFGAAVGLATGITYAMLSLWERPLDFQSVPSPADLLKASRRTALAQALVFAPVLAVVVPGTGWAVVQVLQLLPLGEWRWTFEFGLTVGSYAAFMGSVGYAIALTAWGRWLVFGRLWLPLLGRLPWAVPAFLDDAYRRGVLRRAGVVYQFRHARLQSHLSGTRDDQA</sequence>
<dbReference type="PROSITE" id="PS50943">
    <property type="entry name" value="HTH_CROC1"/>
    <property type="match status" value="1"/>
</dbReference>
<proteinExistence type="predicted"/>
<feature type="transmembrane region" description="Helical" evidence="1">
    <location>
        <begin position="471"/>
        <end position="491"/>
    </location>
</feature>
<evidence type="ECO:0000259" key="2">
    <source>
        <dbReference type="PROSITE" id="PS50943"/>
    </source>
</evidence>
<evidence type="ECO:0000313" key="3">
    <source>
        <dbReference type="EMBL" id="GAA1689138.1"/>
    </source>
</evidence>
<dbReference type="CDD" id="cd00093">
    <property type="entry name" value="HTH_XRE"/>
    <property type="match status" value="1"/>
</dbReference>
<keyword evidence="4" id="KW-1185">Reference proteome</keyword>
<keyword evidence="1" id="KW-0472">Membrane</keyword>
<dbReference type="Proteomes" id="UP001499851">
    <property type="component" value="Unassembled WGS sequence"/>
</dbReference>
<reference evidence="3 4" key="1">
    <citation type="journal article" date="2019" name="Int. J. Syst. Evol. Microbiol.">
        <title>The Global Catalogue of Microorganisms (GCM) 10K type strain sequencing project: providing services to taxonomists for standard genome sequencing and annotation.</title>
        <authorList>
            <consortium name="The Broad Institute Genomics Platform"/>
            <consortium name="The Broad Institute Genome Sequencing Center for Infectious Disease"/>
            <person name="Wu L."/>
            <person name="Ma J."/>
        </authorList>
    </citation>
    <scope>NUCLEOTIDE SEQUENCE [LARGE SCALE GENOMIC DNA]</scope>
    <source>
        <strain evidence="3 4">JCM 16001</strain>
    </source>
</reference>